<protein>
    <recommendedName>
        <fullName evidence="4">Phosphoribosylglycinamide formyltransferase</fullName>
        <ecNumber evidence="4">2.1.2.2</ecNumber>
    </recommendedName>
    <alternativeName>
        <fullName evidence="4">5'-phosphoribosylglycinamide transformylase</fullName>
    </alternativeName>
    <alternativeName>
        <fullName evidence="4">GAR transformylase</fullName>
        <shortName evidence="4">GART</shortName>
    </alternativeName>
</protein>
<dbReference type="Gene3D" id="3.40.50.170">
    <property type="entry name" value="Formyl transferase, N-terminal domain"/>
    <property type="match status" value="1"/>
</dbReference>
<evidence type="ECO:0000256" key="1">
    <source>
        <dbReference type="ARBA" id="ARBA00005054"/>
    </source>
</evidence>
<dbReference type="OrthoDB" id="9806170at2"/>
<dbReference type="Proteomes" id="UP000014975">
    <property type="component" value="Unassembled WGS sequence"/>
</dbReference>
<feature type="binding site" evidence="4">
    <location>
        <position position="108"/>
    </location>
    <ligand>
        <name>(6R)-10-formyltetrahydrofolate</name>
        <dbReference type="ChEBI" id="CHEBI:195366"/>
    </ligand>
</feature>
<dbReference type="InterPro" id="IPR002376">
    <property type="entry name" value="Formyl_transf_N"/>
</dbReference>
<evidence type="ECO:0000256" key="4">
    <source>
        <dbReference type="HAMAP-Rule" id="MF_01930"/>
    </source>
</evidence>
<dbReference type="UniPathway" id="UPA00074">
    <property type="reaction ID" value="UER00126"/>
</dbReference>
<sequence>MTLDLAVLVSGSGSNLQAVIDRIESGALDARLRLVLSNKPQAYGLERARKHGVPALCLEHGSFPDREAFDAEMVRLIREHGADTVAMAGFMRMVTPRFLSAFPGRVVNIHPALLPSFPGVHGQRDAADYGVRFSGCTVHFVDEKMDNGPIIIQAVVPAYPGDDGKSLGARILELEHRIYPQALQWLAQGRLTVSGRKVLLANEGQAPTVALPSGAMVNPPLEPGF</sequence>
<reference evidence="6 7" key="1">
    <citation type="journal article" date="2013" name="Genome Announc.">
        <title>Draft genome sequences for three mercury-methylating, sulfate-reducing bacteria.</title>
        <authorList>
            <person name="Brown S.D."/>
            <person name="Hurt R.A.Jr."/>
            <person name="Gilmour C.C."/>
            <person name="Elias D.A."/>
        </authorList>
    </citation>
    <scope>NUCLEOTIDE SEQUENCE [LARGE SCALE GENOMIC DNA]</scope>
    <source>
        <strain evidence="6 7">DSM 16529</strain>
    </source>
</reference>
<dbReference type="GO" id="GO:0004644">
    <property type="term" value="F:phosphoribosylglycinamide formyltransferase activity"/>
    <property type="evidence" value="ECO:0007669"/>
    <property type="project" value="UniProtKB-UniRule"/>
</dbReference>
<feature type="binding site" evidence="4">
    <location>
        <begin position="13"/>
        <end position="15"/>
    </location>
    <ligand>
        <name>N(1)-(5-phospho-beta-D-ribosyl)glycinamide</name>
        <dbReference type="ChEBI" id="CHEBI:143788"/>
    </ligand>
</feature>
<proteinExistence type="inferred from homology"/>
<dbReference type="GO" id="GO:0006189">
    <property type="term" value="P:'de novo' IMP biosynthetic process"/>
    <property type="evidence" value="ECO:0007669"/>
    <property type="project" value="UniProtKB-UniRule"/>
</dbReference>
<organism evidence="6 7">
    <name type="scientific">Alkalidesulfovibrio alkalitolerans DSM 16529</name>
    <dbReference type="NCBI Taxonomy" id="1121439"/>
    <lineage>
        <taxon>Bacteria</taxon>
        <taxon>Pseudomonadati</taxon>
        <taxon>Thermodesulfobacteriota</taxon>
        <taxon>Desulfovibrionia</taxon>
        <taxon>Desulfovibrionales</taxon>
        <taxon>Desulfovibrionaceae</taxon>
        <taxon>Alkalidesulfovibrio</taxon>
    </lineage>
</organism>
<dbReference type="PANTHER" id="PTHR43369:SF2">
    <property type="entry name" value="PHOSPHORIBOSYLGLYCINAMIDE FORMYLTRANSFERASE"/>
    <property type="match status" value="1"/>
</dbReference>
<accession>S7T8D0</accession>
<dbReference type="eggNOG" id="COG0299">
    <property type="taxonomic scope" value="Bacteria"/>
</dbReference>
<feature type="active site" description="Proton donor" evidence="4">
    <location>
        <position position="110"/>
    </location>
</feature>
<dbReference type="GO" id="GO:0005829">
    <property type="term" value="C:cytosol"/>
    <property type="evidence" value="ECO:0007669"/>
    <property type="project" value="TreeGrafter"/>
</dbReference>
<comment type="catalytic activity">
    <reaction evidence="4">
        <text>N(1)-(5-phospho-beta-D-ribosyl)glycinamide + (6R)-10-formyltetrahydrofolate = N(2)-formyl-N(1)-(5-phospho-beta-D-ribosyl)glycinamide + (6S)-5,6,7,8-tetrahydrofolate + H(+)</text>
        <dbReference type="Rhea" id="RHEA:15053"/>
        <dbReference type="ChEBI" id="CHEBI:15378"/>
        <dbReference type="ChEBI" id="CHEBI:57453"/>
        <dbReference type="ChEBI" id="CHEBI:143788"/>
        <dbReference type="ChEBI" id="CHEBI:147286"/>
        <dbReference type="ChEBI" id="CHEBI:195366"/>
        <dbReference type="EC" id="2.1.2.2"/>
    </reaction>
</comment>
<keyword evidence="3 4" id="KW-0658">Purine biosynthesis</keyword>
<comment type="caution">
    <text evidence="4">Lacks conserved residue(s) required for the propagation of feature annotation.</text>
</comment>
<dbReference type="AlphaFoldDB" id="S7T8D0"/>
<evidence type="ECO:0000256" key="3">
    <source>
        <dbReference type="ARBA" id="ARBA00022755"/>
    </source>
</evidence>
<feature type="domain" description="Formyl transferase N-terminal" evidence="5">
    <location>
        <begin position="5"/>
        <end position="183"/>
    </location>
</feature>
<feature type="site" description="Raises pKa of active site His" evidence="4">
    <location>
        <position position="146"/>
    </location>
</feature>
<evidence type="ECO:0000313" key="7">
    <source>
        <dbReference type="Proteomes" id="UP000014975"/>
    </source>
</evidence>
<dbReference type="PATRIC" id="fig|1121439.3.peg.1610"/>
<dbReference type="RefSeq" id="WP_020886956.1">
    <property type="nucleotide sequence ID" value="NZ_ATHI01000026.1"/>
</dbReference>
<name>S7T8D0_9BACT</name>
<comment type="caution">
    <text evidence="6">The sequence shown here is derived from an EMBL/GenBank/DDBJ whole genome shotgun (WGS) entry which is preliminary data.</text>
</comment>
<dbReference type="InterPro" id="IPR036477">
    <property type="entry name" value="Formyl_transf_N_sf"/>
</dbReference>
<dbReference type="EMBL" id="ATHI01000026">
    <property type="protein sequence ID" value="EPR32821.1"/>
    <property type="molecule type" value="Genomic_DNA"/>
</dbReference>
<dbReference type="EC" id="2.1.2.2" evidence="4"/>
<dbReference type="STRING" id="1121439.dsat_0262"/>
<dbReference type="InterPro" id="IPR004607">
    <property type="entry name" value="GART"/>
</dbReference>
<gene>
    <name evidence="4" type="primary">purN</name>
    <name evidence="6" type="ORF">dsat_0262</name>
</gene>
<evidence type="ECO:0000313" key="6">
    <source>
        <dbReference type="EMBL" id="EPR32821.1"/>
    </source>
</evidence>
<comment type="function">
    <text evidence="4">Catalyzes the transfer of a formyl group from 10-formyltetrahydrofolate to 5-phospho-ribosyl-glycinamide (GAR), producing 5-phospho-ribosyl-N-formylglycinamide (FGAR) and tetrahydrofolate.</text>
</comment>
<keyword evidence="2 4" id="KW-0808">Transferase</keyword>
<dbReference type="NCBIfam" id="TIGR00639">
    <property type="entry name" value="PurN"/>
    <property type="match status" value="1"/>
</dbReference>
<dbReference type="Pfam" id="PF00551">
    <property type="entry name" value="Formyl_trans_N"/>
    <property type="match status" value="1"/>
</dbReference>
<comment type="pathway">
    <text evidence="1 4">Purine metabolism; IMP biosynthesis via de novo pathway; N(2)-formyl-N(1)-(5-phospho-D-ribosyl)glycinamide from N(1)-(5-phospho-D-ribosyl)glycinamide (10-formyl THF route): step 1/1.</text>
</comment>
<dbReference type="FunFam" id="3.40.50.170:FF:000007">
    <property type="entry name" value="Phosphoribosylglycinamide formyltransferase"/>
    <property type="match status" value="1"/>
</dbReference>
<keyword evidence="7" id="KW-1185">Reference proteome</keyword>
<dbReference type="HAMAP" id="MF_01930">
    <property type="entry name" value="PurN"/>
    <property type="match status" value="1"/>
</dbReference>
<dbReference type="CDD" id="cd08645">
    <property type="entry name" value="FMT_core_GART"/>
    <property type="match status" value="1"/>
</dbReference>
<evidence type="ECO:0000259" key="5">
    <source>
        <dbReference type="Pfam" id="PF00551"/>
    </source>
</evidence>
<comment type="similarity">
    <text evidence="4">Belongs to the GART family.</text>
</comment>
<dbReference type="PANTHER" id="PTHR43369">
    <property type="entry name" value="PHOSPHORIBOSYLGLYCINAMIDE FORMYLTRANSFERASE"/>
    <property type="match status" value="1"/>
</dbReference>
<dbReference type="SUPFAM" id="SSF53328">
    <property type="entry name" value="Formyltransferase"/>
    <property type="match status" value="1"/>
</dbReference>
<evidence type="ECO:0000256" key="2">
    <source>
        <dbReference type="ARBA" id="ARBA00022679"/>
    </source>
</evidence>
<feature type="binding site" evidence="4">
    <location>
        <position position="66"/>
    </location>
    <ligand>
        <name>(6R)-10-formyltetrahydrofolate</name>
        <dbReference type="ChEBI" id="CHEBI:195366"/>
    </ligand>
</feature>